<dbReference type="PANTHER" id="PTHR48026:SF14">
    <property type="entry name" value="HETEROGENEOUS NUCLEAR RIBONUCLEOPROTEIN A1"/>
    <property type="match status" value="1"/>
</dbReference>
<dbReference type="InterPro" id="IPR035979">
    <property type="entry name" value="RBD_domain_sf"/>
</dbReference>
<evidence type="ECO:0000256" key="1">
    <source>
        <dbReference type="ARBA" id="ARBA00022737"/>
    </source>
</evidence>
<dbReference type="InterPro" id="IPR000504">
    <property type="entry name" value="RRM_dom"/>
</dbReference>
<feature type="region of interest" description="Disordered" evidence="4">
    <location>
        <begin position="217"/>
        <end position="253"/>
    </location>
</feature>
<feature type="domain" description="RRM" evidence="5">
    <location>
        <begin position="143"/>
        <end position="213"/>
    </location>
</feature>
<proteinExistence type="predicted"/>
<dbReference type="WBParaSite" id="scaffold253_cov236.g564">
    <property type="protein sequence ID" value="scaffold253_cov236.g564"/>
    <property type="gene ID" value="scaffold253_cov236.g564"/>
</dbReference>
<feature type="compositionally biased region" description="Pro residues" evidence="4">
    <location>
        <begin position="342"/>
        <end position="352"/>
    </location>
</feature>
<feature type="compositionally biased region" description="Gly residues" evidence="4">
    <location>
        <begin position="244"/>
        <end position="253"/>
    </location>
</feature>
<sequence>MGDVNEDVKPDIYQNGNGADPVNCDTGGGEGTVDGDGTASRNNAQLEPEQFRKIFIGGLSLNTTDENLHNFYSQWGELVDCIVMRDPASKRSRGFGFVSYSCQSEVDLDMAARPHNIDGKVVDPKRAVPRDQSQKSEQNMSTKRLYVSGVREEHTEDIFSKYFAQFGVVTKVNKFARGFAFISFDDYDSVDKCVLLKSHMIYGYRCDVKKALSRDEMQRAAQKERDRMERGTRTRDPVGRGSQPYGGGRSGGGYGGGGYGGQYGGGYGPPPAWGPPAPAPQWGGGGYAGSYGGGGYAASYGPGPAPWGGGAPTGPQAAEQGQWAAGGGGGYAASGASNQWPPQGPQGVPPPQQWSAGRY</sequence>
<dbReference type="Gene3D" id="3.30.70.330">
    <property type="match status" value="2"/>
</dbReference>
<dbReference type="PANTHER" id="PTHR48026">
    <property type="entry name" value="HOMOLOGOUS TO DROSOPHILA SQD (SQUID) PROTEIN"/>
    <property type="match status" value="1"/>
</dbReference>
<evidence type="ECO:0000313" key="7">
    <source>
        <dbReference type="WBParaSite" id="scaffold253_cov236.g564"/>
    </source>
</evidence>
<feature type="region of interest" description="Disordered" evidence="4">
    <location>
        <begin position="298"/>
        <end position="359"/>
    </location>
</feature>
<protein>
    <submittedName>
        <fullName evidence="7">RRM domain-containing protein</fullName>
    </submittedName>
</protein>
<keyword evidence="6" id="KW-1185">Reference proteome</keyword>
<dbReference type="GO" id="GO:0098687">
    <property type="term" value="C:chromosomal region"/>
    <property type="evidence" value="ECO:0007669"/>
    <property type="project" value="UniProtKB-ARBA"/>
</dbReference>
<dbReference type="AlphaFoldDB" id="A0A915M4B7"/>
<evidence type="ECO:0000256" key="4">
    <source>
        <dbReference type="SAM" id="MobiDB-lite"/>
    </source>
</evidence>
<evidence type="ECO:0000259" key="5">
    <source>
        <dbReference type="PROSITE" id="PS50102"/>
    </source>
</evidence>
<feature type="domain" description="RRM" evidence="5">
    <location>
        <begin position="52"/>
        <end position="135"/>
    </location>
</feature>
<dbReference type="Pfam" id="PF00076">
    <property type="entry name" value="RRM_1"/>
    <property type="match status" value="2"/>
</dbReference>
<dbReference type="SMART" id="SM00360">
    <property type="entry name" value="RRM"/>
    <property type="match status" value="2"/>
</dbReference>
<dbReference type="SUPFAM" id="SSF54928">
    <property type="entry name" value="RNA-binding domain, RBD"/>
    <property type="match status" value="2"/>
</dbReference>
<feature type="compositionally biased region" description="Basic and acidic residues" evidence="4">
    <location>
        <begin position="217"/>
        <end position="238"/>
    </location>
</feature>
<feature type="compositionally biased region" description="Low complexity" evidence="4">
    <location>
        <begin position="313"/>
        <end position="323"/>
    </location>
</feature>
<evidence type="ECO:0000313" key="6">
    <source>
        <dbReference type="Proteomes" id="UP000887561"/>
    </source>
</evidence>
<dbReference type="GO" id="GO:0071013">
    <property type="term" value="C:catalytic step 2 spliceosome"/>
    <property type="evidence" value="ECO:0007669"/>
    <property type="project" value="TreeGrafter"/>
</dbReference>
<accession>A0A915M4B7</accession>
<evidence type="ECO:0000256" key="3">
    <source>
        <dbReference type="PROSITE-ProRule" id="PRU00176"/>
    </source>
</evidence>
<dbReference type="GO" id="GO:0000398">
    <property type="term" value="P:mRNA splicing, via spliceosome"/>
    <property type="evidence" value="ECO:0007669"/>
    <property type="project" value="TreeGrafter"/>
</dbReference>
<name>A0A915M4B7_MELJA</name>
<keyword evidence="2 3" id="KW-0694">RNA-binding</keyword>
<keyword evidence="1" id="KW-0677">Repeat</keyword>
<dbReference type="FunFam" id="3.30.70.330:FF:000040">
    <property type="entry name" value="Heterogeneous nuclear ribonucleoprotein A2/B1"/>
    <property type="match status" value="1"/>
</dbReference>
<feature type="compositionally biased region" description="Basic and acidic residues" evidence="4">
    <location>
        <begin position="1"/>
        <end position="10"/>
    </location>
</feature>
<organism evidence="6 7">
    <name type="scientific">Meloidogyne javanica</name>
    <name type="common">Root-knot nematode worm</name>
    <dbReference type="NCBI Taxonomy" id="6303"/>
    <lineage>
        <taxon>Eukaryota</taxon>
        <taxon>Metazoa</taxon>
        <taxon>Ecdysozoa</taxon>
        <taxon>Nematoda</taxon>
        <taxon>Chromadorea</taxon>
        <taxon>Rhabditida</taxon>
        <taxon>Tylenchina</taxon>
        <taxon>Tylenchomorpha</taxon>
        <taxon>Tylenchoidea</taxon>
        <taxon>Meloidogynidae</taxon>
        <taxon>Meloidogyninae</taxon>
        <taxon>Meloidogyne</taxon>
        <taxon>Meloidogyne incognita group</taxon>
    </lineage>
</organism>
<dbReference type="InterPro" id="IPR012677">
    <property type="entry name" value="Nucleotide-bd_a/b_plait_sf"/>
</dbReference>
<feature type="region of interest" description="Disordered" evidence="4">
    <location>
        <begin position="1"/>
        <end position="45"/>
    </location>
</feature>
<reference evidence="7" key="1">
    <citation type="submission" date="2022-11" db="UniProtKB">
        <authorList>
            <consortium name="WormBaseParasite"/>
        </authorList>
    </citation>
    <scope>IDENTIFICATION</scope>
</reference>
<evidence type="ECO:0000256" key="2">
    <source>
        <dbReference type="ARBA" id="ARBA00022884"/>
    </source>
</evidence>
<dbReference type="GO" id="GO:0003730">
    <property type="term" value="F:mRNA 3'-UTR binding"/>
    <property type="evidence" value="ECO:0007669"/>
    <property type="project" value="TreeGrafter"/>
</dbReference>
<dbReference type="PROSITE" id="PS50102">
    <property type="entry name" value="RRM"/>
    <property type="match status" value="2"/>
</dbReference>
<dbReference type="Proteomes" id="UP000887561">
    <property type="component" value="Unplaced"/>
</dbReference>